<dbReference type="InterPro" id="IPR036513">
    <property type="entry name" value="STAS_dom_sf"/>
</dbReference>
<dbReference type="InterPro" id="IPR002645">
    <property type="entry name" value="STAS_dom"/>
</dbReference>
<gene>
    <name evidence="2" type="ORF">NM203_16405</name>
</gene>
<sequence>MLTTITNGSATFTTRLNAPSDVILSVDGELDMTNVSDFLDTAVLAAEDRSRVVIDLSGVKFFGTAGVSALHALGDRYTAGDTPWAVVPSRNVDRVMRICDTDAIVPLKATVDAAFASM</sequence>
<evidence type="ECO:0000313" key="3">
    <source>
        <dbReference type="Proteomes" id="UP001651690"/>
    </source>
</evidence>
<dbReference type="Gene3D" id="3.30.750.24">
    <property type="entry name" value="STAS domain"/>
    <property type="match status" value="1"/>
</dbReference>
<protein>
    <submittedName>
        <fullName evidence="2">STAS domain-containing protein</fullName>
    </submittedName>
</protein>
<dbReference type="Pfam" id="PF01740">
    <property type="entry name" value="STAS"/>
    <property type="match status" value="1"/>
</dbReference>
<evidence type="ECO:0000313" key="2">
    <source>
        <dbReference type="EMBL" id="MCP9273772.1"/>
    </source>
</evidence>
<dbReference type="PROSITE" id="PS50801">
    <property type="entry name" value="STAS"/>
    <property type="match status" value="1"/>
</dbReference>
<proteinExistence type="predicted"/>
<reference evidence="2 3" key="1">
    <citation type="submission" date="2022-06" db="EMBL/GenBank/DDBJ databases">
        <title>Mycolicibacterium sp. CAU 1645 isolated from seawater.</title>
        <authorList>
            <person name="Kim W."/>
        </authorList>
    </citation>
    <scope>NUCLEOTIDE SEQUENCE [LARGE SCALE GENOMIC DNA]</scope>
    <source>
        <strain evidence="2 3">CAU 1645</strain>
    </source>
</reference>
<keyword evidence="3" id="KW-1185">Reference proteome</keyword>
<feature type="domain" description="STAS" evidence="1">
    <location>
        <begin position="22"/>
        <end position="70"/>
    </location>
</feature>
<organism evidence="2 3">
    <name type="scientific">Mycolicibacterium arenosum</name>
    <dbReference type="NCBI Taxonomy" id="2952157"/>
    <lineage>
        <taxon>Bacteria</taxon>
        <taxon>Bacillati</taxon>
        <taxon>Actinomycetota</taxon>
        <taxon>Actinomycetes</taxon>
        <taxon>Mycobacteriales</taxon>
        <taxon>Mycobacteriaceae</taxon>
        <taxon>Mycolicibacterium</taxon>
    </lineage>
</organism>
<evidence type="ECO:0000259" key="1">
    <source>
        <dbReference type="PROSITE" id="PS50801"/>
    </source>
</evidence>
<dbReference type="RefSeq" id="WP_255061080.1">
    <property type="nucleotide sequence ID" value="NZ_JANDBD010000006.1"/>
</dbReference>
<dbReference type="EMBL" id="JANDBD010000006">
    <property type="protein sequence ID" value="MCP9273772.1"/>
    <property type="molecule type" value="Genomic_DNA"/>
</dbReference>
<comment type="caution">
    <text evidence="2">The sequence shown here is derived from an EMBL/GenBank/DDBJ whole genome shotgun (WGS) entry which is preliminary data.</text>
</comment>
<dbReference type="SUPFAM" id="SSF52091">
    <property type="entry name" value="SpoIIaa-like"/>
    <property type="match status" value="1"/>
</dbReference>
<dbReference type="CDD" id="cd07043">
    <property type="entry name" value="STAS_anti-anti-sigma_factors"/>
    <property type="match status" value="1"/>
</dbReference>
<name>A0ABT1M4P4_9MYCO</name>
<accession>A0ABT1M4P4</accession>
<dbReference type="Proteomes" id="UP001651690">
    <property type="component" value="Unassembled WGS sequence"/>
</dbReference>